<gene>
    <name evidence="2" type="ORF">EYS42_12780</name>
</gene>
<feature type="region of interest" description="Disordered" evidence="1">
    <location>
        <begin position="248"/>
        <end position="269"/>
    </location>
</feature>
<proteinExistence type="predicted"/>
<protein>
    <submittedName>
        <fullName evidence="2">SapC family protein</fullName>
    </submittedName>
</protein>
<evidence type="ECO:0000313" key="2">
    <source>
        <dbReference type="EMBL" id="TBO29279.1"/>
    </source>
</evidence>
<dbReference type="Pfam" id="PF07277">
    <property type="entry name" value="SapC"/>
    <property type="match status" value="1"/>
</dbReference>
<name>A0A4Q9H3J6_9BURK</name>
<dbReference type="OrthoDB" id="9806524at2"/>
<dbReference type="EMBL" id="SIXI01000005">
    <property type="protein sequence ID" value="TBO29279.1"/>
    <property type="molecule type" value="Genomic_DNA"/>
</dbReference>
<dbReference type="Proteomes" id="UP000292120">
    <property type="component" value="Unassembled WGS sequence"/>
</dbReference>
<dbReference type="RefSeq" id="WP_130968575.1">
    <property type="nucleotide sequence ID" value="NZ_SIXI01000005.1"/>
</dbReference>
<keyword evidence="3" id="KW-1185">Reference proteome</keyword>
<dbReference type="AlphaFoldDB" id="A0A4Q9H3J6"/>
<reference evidence="2 3" key="1">
    <citation type="submission" date="2019-02" db="EMBL/GenBank/DDBJ databases">
        <title>Aquabacterium sp. strain KMB7.</title>
        <authorList>
            <person name="Chen W.-M."/>
        </authorList>
    </citation>
    <scope>NUCLEOTIDE SEQUENCE [LARGE SCALE GENOMIC DNA]</scope>
    <source>
        <strain evidence="2 3">KMB7</strain>
    </source>
</reference>
<evidence type="ECO:0000256" key="1">
    <source>
        <dbReference type="SAM" id="MobiDB-lite"/>
    </source>
</evidence>
<organism evidence="2 3">
    <name type="scientific">Aquabacterium lacunae</name>
    <dbReference type="NCBI Taxonomy" id="2528630"/>
    <lineage>
        <taxon>Bacteria</taxon>
        <taxon>Pseudomonadati</taxon>
        <taxon>Pseudomonadota</taxon>
        <taxon>Betaproteobacteria</taxon>
        <taxon>Burkholderiales</taxon>
        <taxon>Aquabacterium</taxon>
    </lineage>
</organism>
<accession>A0A4Q9H3J6</accession>
<feature type="compositionally biased region" description="Polar residues" evidence="1">
    <location>
        <begin position="260"/>
        <end position="269"/>
    </location>
</feature>
<comment type="caution">
    <text evidence="2">The sequence shown here is derived from an EMBL/GenBank/DDBJ whole genome shotgun (WGS) entry which is preliminary data.</text>
</comment>
<dbReference type="InterPro" id="IPR010836">
    <property type="entry name" value="SapC"/>
</dbReference>
<sequence>MKTMMIFERLVNLHRERHRRLRLDPARVDHSFAQHTNSVPLAMEEVPDAALFYPCVFIEREGTHAMTALLGLRAQQNLFVGADKQWLADTYVPAHVRRYPFALAETPTPDNFLICLDEACAGLGDTEGQPLFLDDAAEGPLLAEVRTFLLNLHQAFVRSNAWCKEVAELGLLTPRALTWTDHRGESQELSGFLAIDEERLRALPTEVTQRWMSTGQMAVAWAHLLSLGHARTLAARQKLVDLAQPASATQLPAEPAAEASQATDPSPAV</sequence>
<evidence type="ECO:0000313" key="3">
    <source>
        <dbReference type="Proteomes" id="UP000292120"/>
    </source>
</evidence>